<feature type="transmembrane region" description="Helical" evidence="3">
    <location>
        <begin position="327"/>
        <end position="345"/>
    </location>
</feature>
<dbReference type="InterPro" id="IPR004995">
    <property type="entry name" value="Spore_Ger"/>
</dbReference>
<name>A0A3Q9HP70_9FIRM</name>
<feature type="transmembrane region" description="Helical" evidence="3">
    <location>
        <begin position="383"/>
        <end position="403"/>
    </location>
</feature>
<dbReference type="KEGG" id="aft:BBF96_02245"/>
<dbReference type="Pfam" id="PF03323">
    <property type="entry name" value="GerA"/>
    <property type="match status" value="1"/>
</dbReference>
<proteinExistence type="inferred from homology"/>
<evidence type="ECO:0000256" key="1">
    <source>
        <dbReference type="ARBA" id="ARBA00005278"/>
    </source>
</evidence>
<organism evidence="4 5">
    <name type="scientific">Anoxybacter fermentans</name>
    <dbReference type="NCBI Taxonomy" id="1323375"/>
    <lineage>
        <taxon>Bacteria</taxon>
        <taxon>Bacillati</taxon>
        <taxon>Bacillota</taxon>
        <taxon>Clostridia</taxon>
        <taxon>Halanaerobiales</taxon>
        <taxon>Anoxybacter</taxon>
    </lineage>
</organism>
<keyword evidence="5" id="KW-1185">Reference proteome</keyword>
<dbReference type="EMBL" id="CP016379">
    <property type="protein sequence ID" value="AZR72315.1"/>
    <property type="molecule type" value="Genomic_DNA"/>
</dbReference>
<feature type="transmembrane region" description="Helical" evidence="3">
    <location>
        <begin position="285"/>
        <end position="307"/>
    </location>
</feature>
<dbReference type="AlphaFoldDB" id="A0A3Q9HP70"/>
<evidence type="ECO:0000313" key="4">
    <source>
        <dbReference type="EMBL" id="AZR72315.1"/>
    </source>
</evidence>
<dbReference type="InterPro" id="IPR050768">
    <property type="entry name" value="UPF0353/GerABKA_families"/>
</dbReference>
<feature type="transmembrane region" description="Helical" evidence="3">
    <location>
        <begin position="357"/>
        <end position="377"/>
    </location>
</feature>
<keyword evidence="2 3" id="KW-0472">Membrane</keyword>
<gene>
    <name evidence="4" type="ORF">BBF96_02245</name>
</gene>
<protein>
    <submittedName>
        <fullName evidence="4">Spore gernimation protein GerA</fullName>
    </submittedName>
</protein>
<reference evidence="4 5" key="1">
    <citation type="submission" date="2016-07" db="EMBL/GenBank/DDBJ databases">
        <title>Genome and transcriptome analysis of iron-reducing fermentative bacteria Anoxybacter fermentans.</title>
        <authorList>
            <person name="Zeng X."/>
            <person name="Shao Z."/>
        </authorList>
    </citation>
    <scope>NUCLEOTIDE SEQUENCE [LARGE SCALE GENOMIC DNA]</scope>
    <source>
        <strain evidence="4 5">DY22613</strain>
    </source>
</reference>
<evidence type="ECO:0000256" key="3">
    <source>
        <dbReference type="SAM" id="Phobius"/>
    </source>
</evidence>
<evidence type="ECO:0000256" key="2">
    <source>
        <dbReference type="ARBA" id="ARBA00023136"/>
    </source>
</evidence>
<feature type="transmembrane region" description="Helical" evidence="3">
    <location>
        <begin position="410"/>
        <end position="436"/>
    </location>
</feature>
<dbReference type="Proteomes" id="UP000267250">
    <property type="component" value="Chromosome"/>
</dbReference>
<dbReference type="PIRSF" id="PIRSF005690">
    <property type="entry name" value="GerBA"/>
    <property type="match status" value="1"/>
</dbReference>
<dbReference type="GO" id="GO:0009847">
    <property type="term" value="P:spore germination"/>
    <property type="evidence" value="ECO:0007669"/>
    <property type="project" value="InterPro"/>
</dbReference>
<evidence type="ECO:0000313" key="5">
    <source>
        <dbReference type="Proteomes" id="UP000267250"/>
    </source>
</evidence>
<accession>A0A3Q9HP70</accession>
<dbReference type="OrthoDB" id="1726708at2"/>
<keyword evidence="3" id="KW-0812">Transmembrane</keyword>
<keyword evidence="3" id="KW-1133">Transmembrane helix</keyword>
<dbReference type="PANTHER" id="PTHR22550:SF9">
    <property type="entry name" value="STAGE V SPORULATION PROTEIN AF"/>
    <property type="match status" value="1"/>
</dbReference>
<comment type="similarity">
    <text evidence="1">Belongs to the GerABKA family.</text>
</comment>
<dbReference type="PANTHER" id="PTHR22550">
    <property type="entry name" value="SPORE GERMINATION PROTEIN"/>
    <property type="match status" value="1"/>
</dbReference>
<dbReference type="GO" id="GO:0016020">
    <property type="term" value="C:membrane"/>
    <property type="evidence" value="ECO:0007669"/>
    <property type="project" value="InterPro"/>
</dbReference>
<sequence>MKKQPISKKLKDNLDYINEQFNMPKTFDLLQRNFIIGGKDASLIFIDGLSNGELLAEIMKVLLDIEREDLSVDVIKKLLKQHIIAIEIQEVETLTEGIQEILAGPQLLLLDGEEKGIIIDARTWLSRSPEEPESEKATRGPGDGFVETMLFNVTSIRRRIRDPKLRAEVIKVGKRSQTDVALVYIEDIANPEMVDQVRTKLEQIDVDGIPLADKNIEEYLVGKSLNPLPRVRYTERPDTAAAHILEGYLVIIVDNSPTALILPAPFLAHTQSMEEYRQNTIMGTYLTLIRLIAVFISMLLPPLWLLFSIQPDLLPEGLQFIGPKKIGAINLGLQFILASIGIDLIRMASIQTPNALATSLGLIGALMLGEFSVQVGLFSSEVIFYMAIAAIASFTIPGYELALVIKLYRFFLIVLVVLFKLWGFLAGLFLIFIIFLRTESFGVPYLWPIIPFDFKSLKSYILCSSARSLPRMRPEVLRTVDSDRKPEKRDNK</sequence>
<dbReference type="RefSeq" id="WP_127015647.1">
    <property type="nucleotide sequence ID" value="NZ_CP016379.1"/>
</dbReference>